<dbReference type="Gene3D" id="3.10.450.390">
    <property type="entry name" value="Protein of unknown function DUF3889"/>
    <property type="match status" value="1"/>
</dbReference>
<comment type="caution">
    <text evidence="1">The sequence shown here is derived from an EMBL/GenBank/DDBJ whole genome shotgun (WGS) entry which is preliminary data.</text>
</comment>
<gene>
    <name evidence="1" type="ORF">GON05_11130</name>
</gene>
<proteinExistence type="predicted"/>
<dbReference type="EMBL" id="WSEM01000008">
    <property type="protein sequence ID" value="MVQ35208.1"/>
    <property type="molecule type" value="Genomic_DNA"/>
</dbReference>
<organism evidence="1 2">
    <name type="scientific">Paenibacillus anseongense</name>
    <dbReference type="NCBI Taxonomy" id="2682845"/>
    <lineage>
        <taxon>Bacteria</taxon>
        <taxon>Bacillati</taxon>
        <taxon>Bacillota</taxon>
        <taxon>Bacilli</taxon>
        <taxon>Bacillales</taxon>
        <taxon>Paenibacillaceae</taxon>
        <taxon>Paenibacillus</taxon>
    </lineage>
</organism>
<evidence type="ECO:0000313" key="1">
    <source>
        <dbReference type="EMBL" id="MVQ35208.1"/>
    </source>
</evidence>
<dbReference type="Pfam" id="PF13028">
    <property type="entry name" value="DUF3889"/>
    <property type="match status" value="1"/>
</dbReference>
<sequence length="140" mass="16003">MPPRAYANPIGERCERMSKISAVLLLLGLSWCGTAQASMEVDILEAIARQPAPSQDPDPLYAKWSRVAFHEAGKVYTLLDYKYLGHSRVAPGVDQQQFRFWVRHQGVEFPLIVSIRYDPVSEKLFTIQMEQERRGNLQIL</sequence>
<evidence type="ECO:0000313" key="2">
    <source>
        <dbReference type="Proteomes" id="UP000467637"/>
    </source>
</evidence>
<reference evidence="1 2" key="1">
    <citation type="submission" date="2019-12" db="EMBL/GenBank/DDBJ databases">
        <authorList>
            <person name="Huq M.A."/>
        </authorList>
    </citation>
    <scope>NUCLEOTIDE SEQUENCE [LARGE SCALE GENOMIC DNA]</scope>
    <source>
        <strain evidence="1 2">MAH-34</strain>
    </source>
</reference>
<dbReference type="Proteomes" id="UP000467637">
    <property type="component" value="Unassembled WGS sequence"/>
</dbReference>
<dbReference type="InterPro" id="IPR024987">
    <property type="entry name" value="DUF3889"/>
</dbReference>
<name>A0ABW9U5A3_9BACL</name>
<keyword evidence="2" id="KW-1185">Reference proteome</keyword>
<accession>A0ABW9U5A3</accession>
<protein>
    <submittedName>
        <fullName evidence="1">DUF3889 domain-containing protein</fullName>
    </submittedName>
</protein>